<organism evidence="3 4">
    <name type="scientific">Domibacillus aminovorans</name>
    <dbReference type="NCBI Taxonomy" id="29332"/>
    <lineage>
        <taxon>Bacteria</taxon>
        <taxon>Bacillati</taxon>
        <taxon>Bacillota</taxon>
        <taxon>Bacilli</taxon>
        <taxon>Bacillales</taxon>
        <taxon>Bacillaceae</taxon>
        <taxon>Domibacillus</taxon>
    </lineage>
</organism>
<dbReference type="CDD" id="cd05233">
    <property type="entry name" value="SDR_c"/>
    <property type="match status" value="1"/>
</dbReference>
<dbReference type="PANTHER" id="PTHR24321:SF11">
    <property type="entry name" value="BLR0893 PROTEIN"/>
    <property type="match status" value="1"/>
</dbReference>
<gene>
    <name evidence="3" type="ORF">AWH48_19975</name>
</gene>
<evidence type="ECO:0000256" key="1">
    <source>
        <dbReference type="ARBA" id="ARBA00006484"/>
    </source>
</evidence>
<evidence type="ECO:0000313" key="4">
    <source>
        <dbReference type="Proteomes" id="UP000077271"/>
    </source>
</evidence>
<sequence length="247" mass="26355">MKFQDKVVIVTGAASGIGDATALEFVKEGAKVVVADLSEKGKVFSDELNANGYDTIFVKVDAANEDEVKNLVSETVKKYGKLDVMLANAGINIETNVHELDFAKWKKVIDVNLKSVYLSNKYAIEQFQKQGTGGAIVNTGSIHSLVARDDLAAYSAAMDSLKTLTQKVAARYSKDGIRANAVCPIYIQTPLINTLSQGVTNGLVGLHLSNRLANPVEVARTVLFLASDDVAFISGVSLPVDGGYIAV</sequence>
<dbReference type="SUPFAM" id="SSF51735">
    <property type="entry name" value="NAD(P)-binding Rossmann-fold domains"/>
    <property type="match status" value="1"/>
</dbReference>
<dbReference type="Proteomes" id="UP000077271">
    <property type="component" value="Unassembled WGS sequence"/>
</dbReference>
<dbReference type="Gene3D" id="3.40.50.720">
    <property type="entry name" value="NAD(P)-binding Rossmann-like Domain"/>
    <property type="match status" value="1"/>
</dbReference>
<reference evidence="3 4" key="1">
    <citation type="submission" date="2016-01" db="EMBL/GenBank/DDBJ databases">
        <title>Investigation of taxonomic status of Bacillus aminovorans.</title>
        <authorList>
            <person name="Verma A."/>
            <person name="Pal Y."/>
            <person name="Krishnamurthi S."/>
        </authorList>
    </citation>
    <scope>NUCLEOTIDE SEQUENCE [LARGE SCALE GENOMIC DNA]</scope>
    <source>
        <strain evidence="3 4">DSM 4337</strain>
    </source>
</reference>
<dbReference type="PRINTS" id="PR00080">
    <property type="entry name" value="SDRFAMILY"/>
</dbReference>
<dbReference type="Pfam" id="PF13561">
    <property type="entry name" value="adh_short_C2"/>
    <property type="match status" value="1"/>
</dbReference>
<protein>
    <submittedName>
        <fullName evidence="3">Short-chain dehydrogenase</fullName>
    </submittedName>
</protein>
<dbReference type="EMBL" id="LQWZ01000021">
    <property type="protein sequence ID" value="OAH56644.1"/>
    <property type="molecule type" value="Genomic_DNA"/>
</dbReference>
<dbReference type="InterPro" id="IPR036291">
    <property type="entry name" value="NAD(P)-bd_dom_sf"/>
</dbReference>
<accession>A0A177KUA2</accession>
<dbReference type="GO" id="GO:0008206">
    <property type="term" value="P:bile acid metabolic process"/>
    <property type="evidence" value="ECO:0007669"/>
    <property type="project" value="UniProtKB-ARBA"/>
</dbReference>
<proteinExistence type="inferred from homology"/>
<evidence type="ECO:0000256" key="2">
    <source>
        <dbReference type="ARBA" id="ARBA00023002"/>
    </source>
</evidence>
<comment type="caution">
    <text evidence="3">The sequence shown here is derived from an EMBL/GenBank/DDBJ whole genome shotgun (WGS) entry which is preliminary data.</text>
</comment>
<keyword evidence="2" id="KW-0560">Oxidoreductase</keyword>
<dbReference type="OrthoDB" id="9803333at2"/>
<dbReference type="RefSeq" id="WP_018391890.1">
    <property type="nucleotide sequence ID" value="NZ_LQWZ01000021.1"/>
</dbReference>
<evidence type="ECO:0000313" key="3">
    <source>
        <dbReference type="EMBL" id="OAH56644.1"/>
    </source>
</evidence>
<name>A0A177KUA2_9BACI</name>
<dbReference type="GO" id="GO:0016491">
    <property type="term" value="F:oxidoreductase activity"/>
    <property type="evidence" value="ECO:0007669"/>
    <property type="project" value="UniProtKB-KW"/>
</dbReference>
<dbReference type="AlphaFoldDB" id="A0A177KUA2"/>
<dbReference type="InterPro" id="IPR002347">
    <property type="entry name" value="SDR_fam"/>
</dbReference>
<dbReference type="FunFam" id="3.40.50.720:FF:000084">
    <property type="entry name" value="Short-chain dehydrogenase reductase"/>
    <property type="match status" value="1"/>
</dbReference>
<comment type="similarity">
    <text evidence="1">Belongs to the short-chain dehydrogenases/reductases (SDR) family.</text>
</comment>
<dbReference type="PANTHER" id="PTHR24321">
    <property type="entry name" value="DEHYDROGENASES, SHORT CHAIN"/>
    <property type="match status" value="1"/>
</dbReference>
<dbReference type="PRINTS" id="PR00081">
    <property type="entry name" value="GDHRDH"/>
</dbReference>